<evidence type="ECO:0000313" key="1">
    <source>
        <dbReference type="EMBL" id="KAF9642099.1"/>
    </source>
</evidence>
<keyword evidence="2" id="KW-1185">Reference proteome</keyword>
<dbReference type="EMBL" id="MU118695">
    <property type="protein sequence ID" value="KAF9642099.1"/>
    <property type="molecule type" value="Genomic_DNA"/>
</dbReference>
<organism evidence="1 2">
    <name type="scientific">Thelephora ganbajun</name>
    <name type="common">Ganba fungus</name>
    <dbReference type="NCBI Taxonomy" id="370292"/>
    <lineage>
        <taxon>Eukaryota</taxon>
        <taxon>Fungi</taxon>
        <taxon>Dikarya</taxon>
        <taxon>Basidiomycota</taxon>
        <taxon>Agaricomycotina</taxon>
        <taxon>Agaricomycetes</taxon>
        <taxon>Thelephorales</taxon>
        <taxon>Thelephoraceae</taxon>
        <taxon>Thelephora</taxon>
    </lineage>
</organism>
<proteinExistence type="predicted"/>
<name>A0ACB6YXC8_THEGA</name>
<accession>A0ACB6YXC8</accession>
<evidence type="ECO:0000313" key="2">
    <source>
        <dbReference type="Proteomes" id="UP000886501"/>
    </source>
</evidence>
<gene>
    <name evidence="1" type="ORF">BDM02DRAFT_3106047</name>
</gene>
<sequence length="332" mass="37415">MTVGNNREPFQCSDTFIGRFVKHKVEWSKRKGTQAGQKLPADAEDQMEACAFQLAVAIADHDIPDSCVVNGDQTGSTFTQSGRSTYVETGTNQVTIVGKEDKRAFTIMVGISMSGEVLPFQVIYVGSTSGSLPKLDGPGSACKTANDEVKHLKFRFENEGKEHWSNMTTMKHYVAHILSVYFGDQRTRLNRPNQVCLWMIDCWSVHRSQEFRGWMRDKYPWILIRYVPGGCMGVFQPCDVGIQRILKNAMQKAALSHVVKETVAHLSKNENPGTTVLEKGIWELRKCSVEWLMNGYKAINDRDLVKKVSFFLDYLVFPCHVNASCRRGSSVQ</sequence>
<dbReference type="Proteomes" id="UP000886501">
    <property type="component" value="Unassembled WGS sequence"/>
</dbReference>
<reference evidence="1" key="1">
    <citation type="submission" date="2019-10" db="EMBL/GenBank/DDBJ databases">
        <authorList>
            <consortium name="DOE Joint Genome Institute"/>
            <person name="Kuo A."/>
            <person name="Miyauchi S."/>
            <person name="Kiss E."/>
            <person name="Drula E."/>
            <person name="Kohler A."/>
            <person name="Sanchez-Garcia M."/>
            <person name="Andreopoulos B."/>
            <person name="Barry K.W."/>
            <person name="Bonito G."/>
            <person name="Buee M."/>
            <person name="Carver A."/>
            <person name="Chen C."/>
            <person name="Cichocki N."/>
            <person name="Clum A."/>
            <person name="Culley D."/>
            <person name="Crous P.W."/>
            <person name="Fauchery L."/>
            <person name="Girlanda M."/>
            <person name="Hayes R."/>
            <person name="Keri Z."/>
            <person name="Labutti K."/>
            <person name="Lipzen A."/>
            <person name="Lombard V."/>
            <person name="Magnuson J."/>
            <person name="Maillard F."/>
            <person name="Morin E."/>
            <person name="Murat C."/>
            <person name="Nolan M."/>
            <person name="Ohm R."/>
            <person name="Pangilinan J."/>
            <person name="Pereira M."/>
            <person name="Perotto S."/>
            <person name="Peter M."/>
            <person name="Riley R."/>
            <person name="Sitrit Y."/>
            <person name="Stielow B."/>
            <person name="Szollosi G."/>
            <person name="Zifcakova L."/>
            <person name="Stursova M."/>
            <person name="Spatafora J.W."/>
            <person name="Tedersoo L."/>
            <person name="Vaario L.-M."/>
            <person name="Yamada A."/>
            <person name="Yan M."/>
            <person name="Wang P."/>
            <person name="Xu J."/>
            <person name="Bruns T."/>
            <person name="Baldrian P."/>
            <person name="Vilgalys R."/>
            <person name="Henrissat B."/>
            <person name="Grigoriev I.V."/>
            <person name="Hibbett D."/>
            <person name="Nagy L.G."/>
            <person name="Martin F.M."/>
        </authorList>
    </citation>
    <scope>NUCLEOTIDE SEQUENCE</scope>
    <source>
        <strain evidence="1">P2</strain>
    </source>
</reference>
<comment type="caution">
    <text evidence="1">The sequence shown here is derived from an EMBL/GenBank/DDBJ whole genome shotgun (WGS) entry which is preliminary data.</text>
</comment>
<protein>
    <submittedName>
        <fullName evidence="1">Uncharacterized protein</fullName>
    </submittedName>
</protein>
<reference evidence="1" key="2">
    <citation type="journal article" date="2020" name="Nat. Commun.">
        <title>Large-scale genome sequencing of mycorrhizal fungi provides insights into the early evolution of symbiotic traits.</title>
        <authorList>
            <person name="Miyauchi S."/>
            <person name="Kiss E."/>
            <person name="Kuo A."/>
            <person name="Drula E."/>
            <person name="Kohler A."/>
            <person name="Sanchez-Garcia M."/>
            <person name="Morin E."/>
            <person name="Andreopoulos B."/>
            <person name="Barry K.W."/>
            <person name="Bonito G."/>
            <person name="Buee M."/>
            <person name="Carver A."/>
            <person name="Chen C."/>
            <person name="Cichocki N."/>
            <person name="Clum A."/>
            <person name="Culley D."/>
            <person name="Crous P.W."/>
            <person name="Fauchery L."/>
            <person name="Girlanda M."/>
            <person name="Hayes R.D."/>
            <person name="Keri Z."/>
            <person name="LaButti K."/>
            <person name="Lipzen A."/>
            <person name="Lombard V."/>
            <person name="Magnuson J."/>
            <person name="Maillard F."/>
            <person name="Murat C."/>
            <person name="Nolan M."/>
            <person name="Ohm R.A."/>
            <person name="Pangilinan J."/>
            <person name="Pereira M.F."/>
            <person name="Perotto S."/>
            <person name="Peter M."/>
            <person name="Pfister S."/>
            <person name="Riley R."/>
            <person name="Sitrit Y."/>
            <person name="Stielow J.B."/>
            <person name="Szollosi G."/>
            <person name="Zifcakova L."/>
            <person name="Stursova M."/>
            <person name="Spatafora J.W."/>
            <person name="Tedersoo L."/>
            <person name="Vaario L.M."/>
            <person name="Yamada A."/>
            <person name="Yan M."/>
            <person name="Wang P."/>
            <person name="Xu J."/>
            <person name="Bruns T."/>
            <person name="Baldrian P."/>
            <person name="Vilgalys R."/>
            <person name="Dunand C."/>
            <person name="Henrissat B."/>
            <person name="Grigoriev I.V."/>
            <person name="Hibbett D."/>
            <person name="Nagy L.G."/>
            <person name="Martin F.M."/>
        </authorList>
    </citation>
    <scope>NUCLEOTIDE SEQUENCE</scope>
    <source>
        <strain evidence="1">P2</strain>
    </source>
</reference>